<evidence type="ECO:0000313" key="1">
    <source>
        <dbReference type="EMBL" id="VUZ48586.1"/>
    </source>
</evidence>
<protein>
    <submittedName>
        <fullName evidence="1">Uncharacterized protein</fullName>
    </submittedName>
</protein>
<organism evidence="1 2">
    <name type="scientific">Hymenolepis diminuta</name>
    <name type="common">Rat tapeworm</name>
    <dbReference type="NCBI Taxonomy" id="6216"/>
    <lineage>
        <taxon>Eukaryota</taxon>
        <taxon>Metazoa</taxon>
        <taxon>Spiralia</taxon>
        <taxon>Lophotrochozoa</taxon>
        <taxon>Platyhelminthes</taxon>
        <taxon>Cestoda</taxon>
        <taxon>Eucestoda</taxon>
        <taxon>Cyclophyllidea</taxon>
        <taxon>Hymenolepididae</taxon>
        <taxon>Hymenolepis</taxon>
    </lineage>
</organism>
<dbReference type="Proteomes" id="UP000321570">
    <property type="component" value="Unassembled WGS sequence"/>
</dbReference>
<dbReference type="AlphaFoldDB" id="A0A564YMZ9"/>
<gene>
    <name evidence="1" type="ORF">WMSIL1_LOCUS7832</name>
</gene>
<accession>A0A564YMZ9</accession>
<evidence type="ECO:0000313" key="2">
    <source>
        <dbReference type="Proteomes" id="UP000321570"/>
    </source>
</evidence>
<dbReference type="EMBL" id="CABIJS010000299">
    <property type="protein sequence ID" value="VUZ48586.1"/>
    <property type="molecule type" value="Genomic_DNA"/>
</dbReference>
<reference evidence="1 2" key="1">
    <citation type="submission" date="2019-07" db="EMBL/GenBank/DDBJ databases">
        <authorList>
            <person name="Jastrzebski P J."/>
            <person name="Paukszto L."/>
            <person name="Jastrzebski P J."/>
        </authorList>
    </citation>
    <scope>NUCLEOTIDE SEQUENCE [LARGE SCALE GENOMIC DNA]</scope>
    <source>
        <strain evidence="1 2">WMS-il1</strain>
    </source>
</reference>
<sequence length="236" mass="26812">SRSLSTIGRFFRLVLDVQQSISDAKALSAKFEGSKQVESSATSKFSFPSSRSIKPSVCVEIRDPAAAEDVTMNLPEFIHDSESSEFFKSRSSTLTKERLRCLIFISGLRTKPWLPLRTRLLKIVEENPNVALQEMVRGGVKMANLTRDSDANPTRLVYEKCKSMLQSSKLLPQSNTSNRKPLPFCLCCRGWYLPQHYTFKQYQFKQCRKIGHKEGYYPQVSPSALESSTYNMTKTS</sequence>
<keyword evidence="2" id="KW-1185">Reference proteome</keyword>
<proteinExistence type="predicted"/>
<name>A0A564YMZ9_HYMDI</name>
<feature type="non-terminal residue" evidence="1">
    <location>
        <position position="1"/>
    </location>
</feature>